<dbReference type="SMART" id="SM00333">
    <property type="entry name" value="TUDOR"/>
    <property type="match status" value="2"/>
</dbReference>
<dbReference type="OrthoDB" id="5282002at2759"/>
<dbReference type="InterPro" id="IPR002999">
    <property type="entry name" value="Tudor"/>
</dbReference>
<proteinExistence type="predicted"/>
<evidence type="ECO:0000313" key="9">
    <source>
        <dbReference type="RefSeq" id="XP_017036977.1"/>
    </source>
</evidence>
<keyword evidence="3" id="KW-0862">Zinc</keyword>
<dbReference type="SUPFAM" id="SSF63748">
    <property type="entry name" value="Tudor/PWWP/MBT"/>
    <property type="match status" value="2"/>
</dbReference>
<dbReference type="Pfam" id="PF01753">
    <property type="entry name" value="zf-MYND"/>
    <property type="match status" value="1"/>
</dbReference>
<keyword evidence="1" id="KW-0479">Metal-binding</keyword>
<dbReference type="InterPro" id="IPR002893">
    <property type="entry name" value="Znf_MYND"/>
</dbReference>
<dbReference type="Gene3D" id="6.10.140.2220">
    <property type="match status" value="1"/>
</dbReference>
<evidence type="ECO:0000256" key="4">
    <source>
        <dbReference type="PROSITE-ProRule" id="PRU00134"/>
    </source>
</evidence>
<feature type="region of interest" description="Disordered" evidence="5">
    <location>
        <begin position="406"/>
        <end position="453"/>
    </location>
</feature>
<dbReference type="SUPFAM" id="SSF144232">
    <property type="entry name" value="HIT/MYND zinc finger-like"/>
    <property type="match status" value="1"/>
</dbReference>
<dbReference type="Pfam" id="PF00567">
    <property type="entry name" value="TUDOR"/>
    <property type="match status" value="2"/>
</dbReference>
<dbReference type="PANTHER" id="PTHR22948">
    <property type="entry name" value="TUDOR DOMAIN CONTAINING PROTEIN"/>
    <property type="match status" value="1"/>
</dbReference>
<evidence type="ECO:0000256" key="3">
    <source>
        <dbReference type="ARBA" id="ARBA00022833"/>
    </source>
</evidence>
<feature type="region of interest" description="Disordered" evidence="5">
    <location>
        <begin position="343"/>
        <end position="394"/>
    </location>
</feature>
<evidence type="ECO:0000259" key="6">
    <source>
        <dbReference type="PROSITE" id="PS50304"/>
    </source>
</evidence>
<dbReference type="Proteomes" id="UP001652661">
    <property type="component" value="Chromosome 3R"/>
</dbReference>
<feature type="compositionally biased region" description="Polar residues" evidence="5">
    <location>
        <begin position="375"/>
        <end position="394"/>
    </location>
</feature>
<dbReference type="PROSITE" id="PS50304">
    <property type="entry name" value="TUDOR"/>
    <property type="match status" value="1"/>
</dbReference>
<feature type="domain" description="Tudor" evidence="6">
    <location>
        <begin position="582"/>
        <end position="644"/>
    </location>
</feature>
<sequence>MVPKKAEAVAGAKLPAGKGLCVLCAVAAERVCQRCGDFYCSKDCQLQDWQRHRYICFPLPALVHPKFFSVHLSESTEELSLEGACFMDKPDKVVVENGCPSPMPRIIPDLEGNGAIPKVGSSVSGAPVTSASIPHPVNSIVSNNNTFKASNKHVPPPKAIVPPSKSLIIISGFRSPNRCHIRDASEAADKAFAQMREKVNAMGKQMPRVVDVRPHAYCLALYNGTFHRASVMTKTSNNTARILLFDQGIVKVQRLSDMREISEELLSLPSFSVQVQLKDVPNYAFTDDVTKFLSQFEGGKFLVLYTKGPGAINVELLDPETKTSLNTRICEFCMDKKVFESPFTNNKNKVDKEPPRQQNPNAGPALNKPNPIESPVSNNKNNIEAGKGSNTLIQDTKMIDTQEKLNENKDIAKPQNDDCAKESGESTEAAKPTSKIESLPQEPKTDVTSLDNDKNVRAPFPLSKTKDETVRDFLTRCLVARPTVPGSNSTEEAEAPVKLKEPQELQMPHSQPKSQENGTAGAVLVPPFKMRRLTVSSGEGIDVYVVDVSKIARGIFGAFDCSFASEFSTLHSRLAEITDSEPYRPASKEFVLARFKGSWYRARVEQVKVTAQQTEYRVMYLDYTNAATLTEYDIRRYPLDFTTPCTTNICMIEGFPHKPSLKQVAYLSETVKVHQLLHVDAVMYIADIAVIKSRSLVEKLMSL</sequence>
<gene>
    <name evidence="9" type="primary">Veneno</name>
</gene>
<evidence type="ECO:0000256" key="1">
    <source>
        <dbReference type="ARBA" id="ARBA00022723"/>
    </source>
</evidence>
<organism evidence="8 9">
    <name type="scientific">Drosophila kikkawai</name>
    <name type="common">Fruit fly</name>
    <dbReference type="NCBI Taxonomy" id="30033"/>
    <lineage>
        <taxon>Eukaryota</taxon>
        <taxon>Metazoa</taxon>
        <taxon>Ecdysozoa</taxon>
        <taxon>Arthropoda</taxon>
        <taxon>Hexapoda</taxon>
        <taxon>Insecta</taxon>
        <taxon>Pterygota</taxon>
        <taxon>Neoptera</taxon>
        <taxon>Endopterygota</taxon>
        <taxon>Diptera</taxon>
        <taxon>Brachycera</taxon>
        <taxon>Muscomorpha</taxon>
        <taxon>Ephydroidea</taxon>
        <taxon>Drosophilidae</taxon>
        <taxon>Drosophila</taxon>
        <taxon>Sophophora</taxon>
    </lineage>
</organism>
<dbReference type="AlphaFoldDB" id="A0A6P4IEE9"/>
<keyword evidence="2 4" id="KW-0863">Zinc-finger</keyword>
<evidence type="ECO:0000313" key="8">
    <source>
        <dbReference type="Proteomes" id="UP001652661"/>
    </source>
</evidence>
<evidence type="ECO:0000256" key="5">
    <source>
        <dbReference type="SAM" id="MobiDB-lite"/>
    </source>
</evidence>
<dbReference type="InterPro" id="IPR050621">
    <property type="entry name" value="Tudor_domain_containing"/>
</dbReference>
<feature type="domain" description="MYND-type" evidence="7">
    <location>
        <begin position="21"/>
        <end position="56"/>
    </location>
</feature>
<keyword evidence="8" id="KW-1185">Reference proteome</keyword>
<evidence type="ECO:0000256" key="2">
    <source>
        <dbReference type="ARBA" id="ARBA00022771"/>
    </source>
</evidence>
<dbReference type="RefSeq" id="XP_017036977.1">
    <property type="nucleotide sequence ID" value="XM_017181488.3"/>
</dbReference>
<dbReference type="Gene3D" id="2.30.30.140">
    <property type="match status" value="2"/>
</dbReference>
<evidence type="ECO:0000259" key="7">
    <source>
        <dbReference type="PROSITE" id="PS50865"/>
    </source>
</evidence>
<dbReference type="PROSITE" id="PS50865">
    <property type="entry name" value="ZF_MYND_2"/>
    <property type="match status" value="1"/>
</dbReference>
<accession>A0A6P4IEE9</accession>
<feature type="region of interest" description="Disordered" evidence="5">
    <location>
        <begin position="484"/>
        <end position="503"/>
    </location>
</feature>
<reference evidence="9" key="1">
    <citation type="submission" date="2025-08" db="UniProtKB">
        <authorList>
            <consortium name="RefSeq"/>
        </authorList>
    </citation>
    <scope>IDENTIFICATION</scope>
    <source>
        <strain evidence="9">14028-0561.14</strain>
        <tissue evidence="9">Whole fly</tissue>
    </source>
</reference>
<dbReference type="GO" id="GO:0008270">
    <property type="term" value="F:zinc ion binding"/>
    <property type="evidence" value="ECO:0007669"/>
    <property type="project" value="UniProtKB-KW"/>
</dbReference>
<feature type="compositionally biased region" description="Basic and acidic residues" evidence="5">
    <location>
        <begin position="406"/>
        <end position="424"/>
    </location>
</feature>
<protein>
    <submittedName>
        <fullName evidence="9">Uncharacterized protein Veneno</fullName>
    </submittedName>
</protein>
<name>A0A6P4IEE9_DROKI</name>
<dbReference type="PANTHER" id="PTHR22948:SF29">
    <property type="entry name" value="FI02030P-RELATED"/>
    <property type="match status" value="1"/>
</dbReference>